<dbReference type="Proteomes" id="UP000234951">
    <property type="component" value="Unassembled WGS sequence"/>
</dbReference>
<name>A0A2N5GRG5_9BACI</name>
<evidence type="ECO:0000256" key="1">
    <source>
        <dbReference type="SAM" id="Phobius"/>
    </source>
</evidence>
<sequence>MLKNQLNFSSYLFYKKGVLIVVKKFGVYVFIIGLSFFLFPLFSKDETVLLNVKDYGAVGDGVSDDTKALQKALQDGAGHIIYFPDGEYKITKELQIKGHTEMYGSYAILKTSSALKTVMRVKGSNIRIRNLTVDGNNTSLRGITIEEGSSNVFIVKSIIKNFTQPNHRSLFRLTVSAIRIQGGTRNIVLDHNKIENVMARNPVKGWGHFVARGILISPAYKKQAATKNIKISNSTFKEIGPKDDGDAIVIQGFNERVNLQILNNSFSNIYKRAIKIQSPGVLIKGNEIFNSFFQNNFYSTYSEEKEYDMWAAISVYANHVTISHNKIAGVGNYARIIDVANASDVHIIKNYLRNGGKGSYNHSSIIAITSNNSKRAIKNFTILHNVLVNGRYGVYANSNIPGLKELNNKIVNVKYR</sequence>
<dbReference type="Proteomes" id="UP000235114">
    <property type="component" value="Unassembled WGS sequence"/>
</dbReference>
<keyword evidence="1" id="KW-1133">Transmembrane helix</keyword>
<evidence type="ECO:0000313" key="5">
    <source>
        <dbReference type="Proteomes" id="UP000234951"/>
    </source>
</evidence>
<reference evidence="3 5" key="1">
    <citation type="submission" date="2017-11" db="EMBL/GenBank/DDBJ databases">
        <title>Comparitive Functional Genomics of Dry Heat Resistant strains isolated from the Viking Spacecraft.</title>
        <authorList>
            <person name="Seuylemezian A."/>
            <person name="Cooper K."/>
            <person name="Vaishampayan P."/>
        </authorList>
    </citation>
    <scope>NUCLEOTIDE SEQUENCE [LARGE SCALE GENOMIC DNA]</scope>
    <source>
        <strain evidence="3 5">M4.6</strain>
    </source>
</reference>
<dbReference type="InterPro" id="IPR011050">
    <property type="entry name" value="Pectin_lyase_fold/virulence"/>
</dbReference>
<dbReference type="Pfam" id="PF12708">
    <property type="entry name" value="Pect-lyase_RHGA_epim"/>
    <property type="match status" value="1"/>
</dbReference>
<dbReference type="SMART" id="SM00710">
    <property type="entry name" value="PbH1"/>
    <property type="match status" value="8"/>
</dbReference>
<dbReference type="EMBL" id="PGVA01000004">
    <property type="protein sequence ID" value="PLR86013.1"/>
    <property type="molecule type" value="Genomic_DNA"/>
</dbReference>
<reference evidence="4 6" key="2">
    <citation type="submission" date="2017-12" db="EMBL/GenBank/DDBJ databases">
        <title>Comparative Functional Genomics of Dry Heat Resistant strains isolated from the Viking Spacecraft.</title>
        <authorList>
            <person name="Seuylemezian A."/>
            <person name="Cooper K."/>
            <person name="Vaishampayan P."/>
        </authorList>
    </citation>
    <scope>NUCLEOTIDE SEQUENCE [LARGE SCALE GENOMIC DNA]</scope>
    <source>
        <strain evidence="4 6">ATCC 29669</strain>
    </source>
</reference>
<feature type="transmembrane region" description="Helical" evidence="1">
    <location>
        <begin position="21"/>
        <end position="42"/>
    </location>
</feature>
<comment type="caution">
    <text evidence="3">The sequence shown here is derived from an EMBL/GenBank/DDBJ whole genome shotgun (WGS) entry which is preliminary data.</text>
</comment>
<evidence type="ECO:0000313" key="3">
    <source>
        <dbReference type="EMBL" id="PLR86013.1"/>
    </source>
</evidence>
<organism evidence="3 5">
    <name type="scientific">Bacillus canaveralius</name>
    <dbReference type="NCBI Taxonomy" id="1403243"/>
    <lineage>
        <taxon>Bacteria</taxon>
        <taxon>Bacillati</taxon>
        <taxon>Bacillota</taxon>
        <taxon>Bacilli</taxon>
        <taxon>Bacillales</taxon>
        <taxon>Bacillaceae</taxon>
        <taxon>Bacillus</taxon>
    </lineage>
</organism>
<protein>
    <recommendedName>
        <fullName evidence="2">Rhamnogalacturonase A/B/Epimerase-like pectate lyase domain-containing protein</fullName>
    </recommendedName>
</protein>
<dbReference type="EMBL" id="PGVD01000013">
    <property type="protein sequence ID" value="PLS00132.1"/>
    <property type="molecule type" value="Genomic_DNA"/>
</dbReference>
<keyword evidence="6" id="KW-1185">Reference proteome</keyword>
<accession>A0A2N5GRG5</accession>
<dbReference type="InterPro" id="IPR006626">
    <property type="entry name" value="PbH1"/>
</dbReference>
<evidence type="ECO:0000313" key="4">
    <source>
        <dbReference type="EMBL" id="PLS00132.1"/>
    </source>
</evidence>
<keyword evidence="1" id="KW-0472">Membrane</keyword>
<dbReference type="SUPFAM" id="SSF51126">
    <property type="entry name" value="Pectin lyase-like"/>
    <property type="match status" value="1"/>
</dbReference>
<evidence type="ECO:0000259" key="2">
    <source>
        <dbReference type="Pfam" id="PF12708"/>
    </source>
</evidence>
<gene>
    <name evidence="3" type="ORF">CU635_02970</name>
    <name evidence="4" type="ORF">CVD25_04680</name>
</gene>
<feature type="domain" description="Rhamnogalacturonase A/B/Epimerase-like pectate lyase" evidence="2">
    <location>
        <begin position="50"/>
        <end position="288"/>
    </location>
</feature>
<dbReference type="InterPro" id="IPR024535">
    <property type="entry name" value="RHGA/B-epi-like_pectate_lyase"/>
</dbReference>
<dbReference type="Gene3D" id="2.160.20.10">
    <property type="entry name" value="Single-stranded right-handed beta-helix, Pectin lyase-like"/>
    <property type="match status" value="1"/>
</dbReference>
<evidence type="ECO:0000313" key="6">
    <source>
        <dbReference type="Proteomes" id="UP000235114"/>
    </source>
</evidence>
<dbReference type="AlphaFoldDB" id="A0A2N5GRG5"/>
<dbReference type="InterPro" id="IPR012334">
    <property type="entry name" value="Pectin_lyas_fold"/>
</dbReference>
<dbReference type="OrthoDB" id="6502305at2"/>
<keyword evidence="1" id="KW-0812">Transmembrane</keyword>
<proteinExistence type="predicted"/>